<organism evidence="2 3">
    <name type="scientific">Streptomyces scabiei (strain 87.22)</name>
    <dbReference type="NCBI Taxonomy" id="680198"/>
    <lineage>
        <taxon>Bacteria</taxon>
        <taxon>Bacillati</taxon>
        <taxon>Actinomycetota</taxon>
        <taxon>Actinomycetes</taxon>
        <taxon>Kitasatosporales</taxon>
        <taxon>Streptomycetaceae</taxon>
        <taxon>Streptomyces</taxon>
    </lineage>
</organism>
<gene>
    <name evidence="2" type="ordered locus">SCAB_44191</name>
</gene>
<dbReference type="STRING" id="680198.SCAB_44191"/>
<dbReference type="KEGG" id="scb:SCAB_44191"/>
<proteinExistence type="predicted"/>
<name>C9Z788_STRSW</name>
<keyword evidence="3" id="KW-1185">Reference proteome</keyword>
<dbReference type="HOGENOM" id="CLU_3349389_0_0_11"/>
<feature type="compositionally biased region" description="Basic and acidic residues" evidence="1">
    <location>
        <begin position="20"/>
        <end position="37"/>
    </location>
</feature>
<dbReference type="EMBL" id="FN554889">
    <property type="protein sequence ID" value="CBG71482.1"/>
    <property type="molecule type" value="Genomic_DNA"/>
</dbReference>
<sequence>MRVRVGHVPGPSSTTLGSARAEERRMVSEVVEKPGPP</sequence>
<accession>C9Z788</accession>
<feature type="region of interest" description="Disordered" evidence="1">
    <location>
        <begin position="1"/>
        <end position="37"/>
    </location>
</feature>
<dbReference type="Proteomes" id="UP000001444">
    <property type="component" value="Chromosome"/>
</dbReference>
<protein>
    <submittedName>
        <fullName evidence="2">Uncharacterized protein</fullName>
    </submittedName>
</protein>
<evidence type="ECO:0000313" key="2">
    <source>
        <dbReference type="EMBL" id="CBG71482.1"/>
    </source>
</evidence>
<reference evidence="2 3" key="1">
    <citation type="journal article" date="2010" name="Mol. Plant Microbe Interact.">
        <title>Streptomyces scabies 87-22 contains a coronafacic acid-like biosynthetic cluster that contributes to plant-microbe interactions.</title>
        <authorList>
            <person name="Bignell D.R."/>
            <person name="Seipke R.F."/>
            <person name="Huguet-Tapia J.C."/>
            <person name="Chambers A.H."/>
            <person name="Parry R.J."/>
            <person name="Loria R."/>
        </authorList>
    </citation>
    <scope>NUCLEOTIDE SEQUENCE [LARGE SCALE GENOMIC DNA]</scope>
    <source>
        <strain evidence="2 3">87.22</strain>
    </source>
</reference>
<evidence type="ECO:0000313" key="3">
    <source>
        <dbReference type="Proteomes" id="UP000001444"/>
    </source>
</evidence>
<dbReference type="AlphaFoldDB" id="C9Z788"/>
<evidence type="ECO:0000256" key="1">
    <source>
        <dbReference type="SAM" id="MobiDB-lite"/>
    </source>
</evidence>